<dbReference type="InterPro" id="IPR013325">
    <property type="entry name" value="RNA_pol_sigma_r2"/>
</dbReference>
<evidence type="ECO:0000256" key="2">
    <source>
        <dbReference type="ARBA" id="ARBA00023015"/>
    </source>
</evidence>
<dbReference type="Proteomes" id="UP001150924">
    <property type="component" value="Unassembled WGS sequence"/>
</dbReference>
<organism evidence="8 9">
    <name type="scientific">Nannocystis pusilla</name>
    <dbReference type="NCBI Taxonomy" id="889268"/>
    <lineage>
        <taxon>Bacteria</taxon>
        <taxon>Pseudomonadati</taxon>
        <taxon>Myxococcota</taxon>
        <taxon>Polyangia</taxon>
        <taxon>Nannocystales</taxon>
        <taxon>Nannocystaceae</taxon>
        <taxon>Nannocystis</taxon>
    </lineage>
</organism>
<comment type="caution">
    <text evidence="8">The sequence shown here is derived from an EMBL/GenBank/DDBJ whole genome shotgun (WGS) entry which is preliminary data.</text>
</comment>
<dbReference type="CDD" id="cd06171">
    <property type="entry name" value="Sigma70_r4"/>
    <property type="match status" value="1"/>
</dbReference>
<dbReference type="Gene3D" id="1.10.1740.10">
    <property type="match status" value="1"/>
</dbReference>
<dbReference type="Gene3D" id="1.10.10.10">
    <property type="entry name" value="Winged helix-like DNA-binding domain superfamily/Winged helix DNA-binding domain"/>
    <property type="match status" value="1"/>
</dbReference>
<gene>
    <name evidence="8" type="ORF">OV079_04465</name>
</gene>
<feature type="domain" description="RNA polymerase sigma factor 70 region 4 type 2" evidence="7">
    <location>
        <begin position="151"/>
        <end position="203"/>
    </location>
</feature>
<evidence type="ECO:0000256" key="4">
    <source>
        <dbReference type="ARBA" id="ARBA00023125"/>
    </source>
</evidence>
<dbReference type="RefSeq" id="WP_267766439.1">
    <property type="nucleotide sequence ID" value="NZ_JAPNKE010000002.1"/>
</dbReference>
<proteinExistence type="inferred from homology"/>
<name>A0A9X3EIP1_9BACT</name>
<dbReference type="SUPFAM" id="SSF88946">
    <property type="entry name" value="Sigma2 domain of RNA polymerase sigma factors"/>
    <property type="match status" value="1"/>
</dbReference>
<dbReference type="SUPFAM" id="SSF88659">
    <property type="entry name" value="Sigma3 and sigma4 domains of RNA polymerase sigma factors"/>
    <property type="match status" value="1"/>
</dbReference>
<protein>
    <submittedName>
        <fullName evidence="8">Sigma-70 family RNA polymerase sigma factor</fullName>
    </submittedName>
</protein>
<dbReference type="InterPro" id="IPR036388">
    <property type="entry name" value="WH-like_DNA-bd_sf"/>
</dbReference>
<keyword evidence="5" id="KW-0804">Transcription</keyword>
<evidence type="ECO:0000313" key="8">
    <source>
        <dbReference type="EMBL" id="MCY1004838.1"/>
    </source>
</evidence>
<feature type="compositionally biased region" description="Gly residues" evidence="6">
    <location>
        <begin position="336"/>
        <end position="347"/>
    </location>
</feature>
<keyword evidence="3" id="KW-0731">Sigma factor</keyword>
<evidence type="ECO:0000313" key="9">
    <source>
        <dbReference type="Proteomes" id="UP001150924"/>
    </source>
</evidence>
<keyword evidence="2" id="KW-0805">Transcription regulation</keyword>
<keyword evidence="9" id="KW-1185">Reference proteome</keyword>
<evidence type="ECO:0000256" key="6">
    <source>
        <dbReference type="SAM" id="MobiDB-lite"/>
    </source>
</evidence>
<dbReference type="GO" id="GO:0016987">
    <property type="term" value="F:sigma factor activity"/>
    <property type="evidence" value="ECO:0007669"/>
    <property type="project" value="UniProtKB-KW"/>
</dbReference>
<dbReference type="AlphaFoldDB" id="A0A9X3EIP1"/>
<dbReference type="GO" id="GO:0006352">
    <property type="term" value="P:DNA-templated transcription initiation"/>
    <property type="evidence" value="ECO:0007669"/>
    <property type="project" value="InterPro"/>
</dbReference>
<dbReference type="PANTHER" id="PTHR43133:SF8">
    <property type="entry name" value="RNA POLYMERASE SIGMA FACTOR HI_1459-RELATED"/>
    <property type="match status" value="1"/>
</dbReference>
<dbReference type="InterPro" id="IPR013324">
    <property type="entry name" value="RNA_pol_sigma_r3/r4-like"/>
</dbReference>
<accession>A0A9X3EIP1</accession>
<dbReference type="InterPro" id="IPR014284">
    <property type="entry name" value="RNA_pol_sigma-70_dom"/>
</dbReference>
<dbReference type="EMBL" id="JAPNKE010000002">
    <property type="protein sequence ID" value="MCY1004838.1"/>
    <property type="molecule type" value="Genomic_DNA"/>
</dbReference>
<sequence length="404" mass="43337">MPKSTRPEDQVEAGGPRAAAMARNDEDLALLAAWRAGDARAGDGLVRHYGPQVVRFFADKARDFEVDDLAQQTWEALTHARDRFVVPGEEVVAGEPIAASFRAYLYGTARFVLFAHYRKKTRAAQFDPSLSSIEDLSPSPSRLVSAHAKLERLSAALRKLPLDLQILLELRYAQEMTSAEIAAVYEIPKNTAKSRLRVAKERLDARWRAWGWARRRGEAEACGARRAGSALSRDERALAVGCPRGQVISDPATARPGERRARDPVGGGRAYVLRDRSISWREEPIQAASEQEGEGELAAVEAGAEAGAGDQAFEAGAHVVAGREDDRGLAARGDGDGAGEPDGGGHGAEARVGLAGADVGRAALEPGPRGGRVERGERLRRASAAGACDRGFGQCLLGHVLEVW</sequence>
<evidence type="ECO:0000259" key="7">
    <source>
        <dbReference type="Pfam" id="PF08281"/>
    </source>
</evidence>
<keyword evidence="4" id="KW-0238">DNA-binding</keyword>
<dbReference type="PANTHER" id="PTHR43133">
    <property type="entry name" value="RNA POLYMERASE ECF-TYPE SIGMA FACTO"/>
    <property type="match status" value="1"/>
</dbReference>
<evidence type="ECO:0000256" key="5">
    <source>
        <dbReference type="ARBA" id="ARBA00023163"/>
    </source>
</evidence>
<feature type="region of interest" description="Disordered" evidence="6">
    <location>
        <begin position="327"/>
        <end position="350"/>
    </location>
</feature>
<dbReference type="NCBIfam" id="TIGR02937">
    <property type="entry name" value="sigma70-ECF"/>
    <property type="match status" value="1"/>
</dbReference>
<dbReference type="GO" id="GO:0003677">
    <property type="term" value="F:DNA binding"/>
    <property type="evidence" value="ECO:0007669"/>
    <property type="project" value="UniProtKB-KW"/>
</dbReference>
<evidence type="ECO:0000256" key="1">
    <source>
        <dbReference type="ARBA" id="ARBA00010641"/>
    </source>
</evidence>
<comment type="similarity">
    <text evidence="1">Belongs to the sigma-70 factor family. ECF subfamily.</text>
</comment>
<dbReference type="InterPro" id="IPR013249">
    <property type="entry name" value="RNA_pol_sigma70_r4_t2"/>
</dbReference>
<reference evidence="8" key="1">
    <citation type="submission" date="2022-11" db="EMBL/GenBank/DDBJ databases">
        <title>Minimal conservation of predation-associated metabolite biosynthetic gene clusters underscores biosynthetic potential of Myxococcota including descriptions for ten novel species: Archangium lansinium sp. nov., Myxococcus landrumus sp. nov., Nannocystis bai.</title>
        <authorList>
            <person name="Ahearne A."/>
            <person name="Stevens C."/>
            <person name="Phillips K."/>
        </authorList>
    </citation>
    <scope>NUCLEOTIDE SEQUENCE</scope>
    <source>
        <strain evidence="8">Na p29</strain>
    </source>
</reference>
<evidence type="ECO:0000256" key="3">
    <source>
        <dbReference type="ARBA" id="ARBA00023082"/>
    </source>
</evidence>
<dbReference type="Pfam" id="PF08281">
    <property type="entry name" value="Sigma70_r4_2"/>
    <property type="match status" value="1"/>
</dbReference>
<dbReference type="InterPro" id="IPR039425">
    <property type="entry name" value="RNA_pol_sigma-70-like"/>
</dbReference>